<keyword evidence="3" id="KW-1185">Reference proteome</keyword>
<feature type="compositionally biased region" description="Low complexity" evidence="1">
    <location>
        <begin position="35"/>
        <end position="45"/>
    </location>
</feature>
<dbReference type="Proteomes" id="UP000265618">
    <property type="component" value="Unassembled WGS sequence"/>
</dbReference>
<dbReference type="AlphaFoldDB" id="A0A391NM69"/>
<evidence type="ECO:0000313" key="2">
    <source>
        <dbReference type="EMBL" id="GCA62220.1"/>
    </source>
</evidence>
<accession>A0A391NM69</accession>
<dbReference type="EMBL" id="BDIP01000320">
    <property type="protein sequence ID" value="GCA62220.1"/>
    <property type="molecule type" value="Genomic_DNA"/>
</dbReference>
<comment type="caution">
    <text evidence="2">The sequence shown here is derived from an EMBL/GenBank/DDBJ whole genome shotgun (WGS) entry which is preliminary data.</text>
</comment>
<gene>
    <name evidence="2" type="ORF">KIPB_002069</name>
</gene>
<proteinExistence type="predicted"/>
<sequence length="124" mass="13571">MSSIRDFRASAIPTPQVGGGMLPTFRPVGRQEIGSPEQSVSEPSVPIEEVAALSPRTLAIARDPTEPVHKFKPRPPPTSMEFDHVLLARHMTMQFVPESGFFKAQKLQQLPRYATPVTSCNSGS</sequence>
<organism evidence="2 3">
    <name type="scientific">Kipferlia bialata</name>
    <dbReference type="NCBI Taxonomy" id="797122"/>
    <lineage>
        <taxon>Eukaryota</taxon>
        <taxon>Metamonada</taxon>
        <taxon>Carpediemonas-like organisms</taxon>
        <taxon>Kipferlia</taxon>
    </lineage>
</organism>
<feature type="region of interest" description="Disordered" evidence="1">
    <location>
        <begin position="1"/>
        <end position="45"/>
    </location>
</feature>
<reference evidence="2 3" key="1">
    <citation type="journal article" date="2018" name="PLoS ONE">
        <title>The draft genome of Kipferlia bialata reveals reductive genome evolution in fornicate parasites.</title>
        <authorList>
            <person name="Tanifuji G."/>
            <person name="Takabayashi S."/>
            <person name="Kume K."/>
            <person name="Takagi M."/>
            <person name="Nakayama T."/>
            <person name="Kamikawa R."/>
            <person name="Inagaki Y."/>
            <person name="Hashimoto T."/>
        </authorList>
    </citation>
    <scope>NUCLEOTIDE SEQUENCE [LARGE SCALE GENOMIC DNA]</scope>
    <source>
        <strain evidence="2">NY0173</strain>
    </source>
</reference>
<evidence type="ECO:0000313" key="3">
    <source>
        <dbReference type="Proteomes" id="UP000265618"/>
    </source>
</evidence>
<protein>
    <submittedName>
        <fullName evidence="2">Uncharacterized protein</fullName>
    </submittedName>
</protein>
<name>A0A391NM69_9EUKA</name>
<evidence type="ECO:0000256" key="1">
    <source>
        <dbReference type="SAM" id="MobiDB-lite"/>
    </source>
</evidence>